<dbReference type="PANTHER" id="PTHR24567:SF74">
    <property type="entry name" value="HTH-TYPE TRANSCRIPTIONAL REGULATOR ARCR"/>
    <property type="match status" value="1"/>
</dbReference>
<dbReference type="PROSITE" id="PS50042">
    <property type="entry name" value="CNMP_BINDING_3"/>
    <property type="match status" value="1"/>
</dbReference>
<dbReference type="InterPro" id="IPR050397">
    <property type="entry name" value="Env_Response_Regulators"/>
</dbReference>
<name>A0A7G5ED39_9BURK</name>
<organism evidence="2 3">
    <name type="scientific">Comamonas piscis</name>
    <dbReference type="NCBI Taxonomy" id="1562974"/>
    <lineage>
        <taxon>Bacteria</taxon>
        <taxon>Pseudomonadati</taxon>
        <taxon>Pseudomonadota</taxon>
        <taxon>Betaproteobacteria</taxon>
        <taxon>Burkholderiales</taxon>
        <taxon>Comamonadaceae</taxon>
        <taxon>Comamonas</taxon>
    </lineage>
</organism>
<dbReference type="GO" id="GO:0005829">
    <property type="term" value="C:cytosol"/>
    <property type="evidence" value="ECO:0007669"/>
    <property type="project" value="TreeGrafter"/>
</dbReference>
<dbReference type="SUPFAM" id="SSF51206">
    <property type="entry name" value="cAMP-binding domain-like"/>
    <property type="match status" value="1"/>
</dbReference>
<dbReference type="InterPro" id="IPR018490">
    <property type="entry name" value="cNMP-bd_dom_sf"/>
</dbReference>
<gene>
    <name evidence="2" type="ORF">HS961_03195</name>
</gene>
<dbReference type="Gene3D" id="2.60.120.10">
    <property type="entry name" value="Jelly Rolls"/>
    <property type="match status" value="1"/>
</dbReference>
<evidence type="ECO:0000313" key="3">
    <source>
        <dbReference type="Proteomes" id="UP000515240"/>
    </source>
</evidence>
<dbReference type="EMBL" id="CP058554">
    <property type="protein sequence ID" value="QMV71914.1"/>
    <property type="molecule type" value="Genomic_DNA"/>
</dbReference>
<feature type="domain" description="Cyclic nucleotide-binding" evidence="1">
    <location>
        <begin position="24"/>
        <end position="125"/>
    </location>
</feature>
<proteinExistence type="predicted"/>
<dbReference type="Pfam" id="PF00027">
    <property type="entry name" value="cNMP_binding"/>
    <property type="match status" value="1"/>
</dbReference>
<dbReference type="PANTHER" id="PTHR24567">
    <property type="entry name" value="CRP FAMILY TRANSCRIPTIONAL REGULATORY PROTEIN"/>
    <property type="match status" value="1"/>
</dbReference>
<dbReference type="Proteomes" id="UP000515240">
    <property type="component" value="Chromosome"/>
</dbReference>
<dbReference type="GO" id="GO:0003700">
    <property type="term" value="F:DNA-binding transcription factor activity"/>
    <property type="evidence" value="ECO:0007669"/>
    <property type="project" value="TreeGrafter"/>
</dbReference>
<dbReference type="AlphaFoldDB" id="A0A7G5ED39"/>
<accession>A0A7G5ED39</accession>
<evidence type="ECO:0000259" key="1">
    <source>
        <dbReference type="PROSITE" id="PS50042"/>
    </source>
</evidence>
<dbReference type="CDD" id="cd00038">
    <property type="entry name" value="CAP_ED"/>
    <property type="match status" value="1"/>
</dbReference>
<dbReference type="SMART" id="SM00100">
    <property type="entry name" value="cNMP"/>
    <property type="match status" value="1"/>
</dbReference>
<dbReference type="InterPro" id="IPR000595">
    <property type="entry name" value="cNMP-bd_dom"/>
</dbReference>
<sequence length="158" mass="17120">MFNSANDIKALVAAINNCQDEESMINPLTAAQWEILAPYLTPTQLAASQVLFQQGTQERTLFFVESGSLSVHFEDEKQRIRLAIVGAGSIVGEGAFFSHQPRNATVQAVAGCRLWGLSSIRFTELCNRQPTVAVALAMAAGSVLAKRLGNRKRRVAAT</sequence>
<reference evidence="2 3" key="1">
    <citation type="journal article" date="2020" name="G3 (Bethesda)">
        <title>CeMbio - The Caenorhabditis elegans Microbiome Resource.</title>
        <authorList>
            <person name="Dirksen P."/>
            <person name="Assie A."/>
            <person name="Zimmermann J."/>
            <person name="Zhang F."/>
            <person name="Tietje A.M."/>
            <person name="Marsh S.A."/>
            <person name="Felix M.A."/>
            <person name="Shapira M."/>
            <person name="Kaleta C."/>
            <person name="Schulenburg H."/>
            <person name="Samuel B."/>
        </authorList>
    </citation>
    <scope>NUCLEOTIDE SEQUENCE [LARGE SCALE GENOMIC DNA]</scope>
    <source>
        <strain evidence="2 3">BIGb0172</strain>
    </source>
</reference>
<dbReference type="KEGG" id="cpis:HS961_03195"/>
<evidence type="ECO:0000313" key="2">
    <source>
        <dbReference type="EMBL" id="QMV71914.1"/>
    </source>
</evidence>
<dbReference type="RefSeq" id="WP_182326342.1">
    <property type="nucleotide sequence ID" value="NZ_CP058554.1"/>
</dbReference>
<protein>
    <submittedName>
        <fullName evidence="2">Cyclic nucleotide-binding domain-containing protein</fullName>
    </submittedName>
</protein>
<keyword evidence="3" id="KW-1185">Reference proteome</keyword>
<dbReference type="InterPro" id="IPR014710">
    <property type="entry name" value="RmlC-like_jellyroll"/>
</dbReference>